<dbReference type="EMBL" id="CP102514">
    <property type="protein sequence ID" value="UUY47873.1"/>
    <property type="molecule type" value="Genomic_DNA"/>
</dbReference>
<evidence type="ECO:0000313" key="9">
    <source>
        <dbReference type="EMBL" id="UUY47873.1"/>
    </source>
</evidence>
<dbReference type="PANTHER" id="PTHR23517">
    <property type="entry name" value="RESISTANCE PROTEIN MDTM, PUTATIVE-RELATED-RELATED"/>
    <property type="match status" value="1"/>
</dbReference>
<feature type="transmembrane region" description="Helical" evidence="7">
    <location>
        <begin position="386"/>
        <end position="403"/>
    </location>
</feature>
<evidence type="ECO:0000256" key="7">
    <source>
        <dbReference type="SAM" id="Phobius"/>
    </source>
</evidence>
<name>A0ABY5PW66_9ACTN</name>
<dbReference type="InterPro" id="IPR050171">
    <property type="entry name" value="MFS_Transporters"/>
</dbReference>
<evidence type="ECO:0000256" key="3">
    <source>
        <dbReference type="ARBA" id="ARBA00022475"/>
    </source>
</evidence>
<organism evidence="9 10">
    <name type="scientific">Streptomyces yangpuensis</name>
    <dbReference type="NCBI Taxonomy" id="1648182"/>
    <lineage>
        <taxon>Bacteria</taxon>
        <taxon>Bacillati</taxon>
        <taxon>Actinomycetota</taxon>
        <taxon>Actinomycetes</taxon>
        <taxon>Kitasatosporales</taxon>
        <taxon>Streptomycetaceae</taxon>
        <taxon>Streptomyces</taxon>
    </lineage>
</organism>
<keyword evidence="6 7" id="KW-0472">Membrane</keyword>
<dbReference type="SUPFAM" id="SSF103473">
    <property type="entry name" value="MFS general substrate transporter"/>
    <property type="match status" value="1"/>
</dbReference>
<evidence type="ECO:0000256" key="5">
    <source>
        <dbReference type="ARBA" id="ARBA00022989"/>
    </source>
</evidence>
<keyword evidence="3" id="KW-1003">Cell membrane</keyword>
<dbReference type="InterPro" id="IPR020846">
    <property type="entry name" value="MFS_dom"/>
</dbReference>
<evidence type="ECO:0000256" key="6">
    <source>
        <dbReference type="ARBA" id="ARBA00023136"/>
    </source>
</evidence>
<evidence type="ECO:0000259" key="8">
    <source>
        <dbReference type="PROSITE" id="PS50850"/>
    </source>
</evidence>
<keyword evidence="4 7" id="KW-0812">Transmembrane</keyword>
<proteinExistence type="predicted"/>
<keyword evidence="10" id="KW-1185">Reference proteome</keyword>
<accession>A0ABY5PW66</accession>
<feature type="domain" description="Major facilitator superfamily (MFS) profile" evidence="8">
    <location>
        <begin position="222"/>
        <end position="460"/>
    </location>
</feature>
<evidence type="ECO:0000313" key="10">
    <source>
        <dbReference type="Proteomes" id="UP001057738"/>
    </source>
</evidence>
<dbReference type="InterPro" id="IPR036259">
    <property type="entry name" value="MFS_trans_sf"/>
</dbReference>
<keyword evidence="5 7" id="KW-1133">Transmembrane helix</keyword>
<feature type="transmembrane region" description="Helical" evidence="7">
    <location>
        <begin position="50"/>
        <end position="73"/>
    </location>
</feature>
<protein>
    <submittedName>
        <fullName evidence="9">MFS transporter</fullName>
    </submittedName>
</protein>
<feature type="transmembrane region" description="Helical" evidence="7">
    <location>
        <begin position="152"/>
        <end position="170"/>
    </location>
</feature>
<dbReference type="PANTHER" id="PTHR23517:SF2">
    <property type="entry name" value="MULTIDRUG RESISTANCE PROTEIN MDTH"/>
    <property type="match status" value="1"/>
</dbReference>
<comment type="subcellular location">
    <subcellularLocation>
        <location evidence="1">Cell membrane</location>
        <topology evidence="1">Multi-pass membrane protein</topology>
    </subcellularLocation>
</comment>
<evidence type="ECO:0000256" key="1">
    <source>
        <dbReference type="ARBA" id="ARBA00004651"/>
    </source>
</evidence>
<evidence type="ECO:0000256" key="2">
    <source>
        <dbReference type="ARBA" id="ARBA00022448"/>
    </source>
</evidence>
<feature type="transmembrane region" description="Helical" evidence="7">
    <location>
        <begin position="357"/>
        <end position="380"/>
    </location>
</feature>
<evidence type="ECO:0000256" key="4">
    <source>
        <dbReference type="ARBA" id="ARBA00022692"/>
    </source>
</evidence>
<feature type="transmembrane region" description="Helical" evidence="7">
    <location>
        <begin position="260"/>
        <end position="279"/>
    </location>
</feature>
<sequence length="460" mass="46550">MAVFRSRTSKAGEAKVAGERSLLLGIGVSAIGIGMYVPFSLVFFHHVTGLSFTLVGLVMTVTGVAGLAFMPLAGSAVDRFGAKRVNLVLYGIRALGFALYPFASSLPAFAAVALVTALADRSFSVVQQSLIGEVARGAARDRLQASTRALQNAGMGAGALLVSGVLALWGTGGFTHTAWANSLAFALAGLLVSRVRPVPAEPDAATAGRPAAGYRMVLRDRPFLGLTAANFLTALGYAALSVLFPLYLSTWLTAPDSLTGAAFTLNTALCAGIGVLVAGRVRRSGARRTRSAALGALLFAAAFTGQIVLGTLRPGQGATLAALLVIVVVYTLGELVHSPSGGALSVSAAPEPVRGRYLATYQLSYSLATALAPSLFTALLAVDGRLPWAVLAVAALGAALALLRLERHLPAEAVHAEPPAEVATPAPATAAVAGAPAAVAGVGPVPATAASDRRPASAAA</sequence>
<dbReference type="Pfam" id="PF07690">
    <property type="entry name" value="MFS_1"/>
    <property type="match status" value="1"/>
</dbReference>
<dbReference type="RefSeq" id="WP_257855753.1">
    <property type="nucleotide sequence ID" value="NZ_CP102514.1"/>
</dbReference>
<dbReference type="GeneID" id="95574188"/>
<feature type="transmembrane region" description="Helical" evidence="7">
    <location>
        <begin position="318"/>
        <end position="336"/>
    </location>
</feature>
<gene>
    <name evidence="9" type="ORF">NRK68_11965</name>
</gene>
<dbReference type="Gene3D" id="1.20.1250.20">
    <property type="entry name" value="MFS general substrate transporter like domains"/>
    <property type="match status" value="1"/>
</dbReference>
<dbReference type="InterPro" id="IPR011701">
    <property type="entry name" value="MFS"/>
</dbReference>
<feature type="transmembrane region" description="Helical" evidence="7">
    <location>
        <begin position="291"/>
        <end position="312"/>
    </location>
</feature>
<feature type="transmembrane region" description="Helical" evidence="7">
    <location>
        <begin position="223"/>
        <end position="248"/>
    </location>
</feature>
<reference evidence="9" key="1">
    <citation type="submission" date="2022-08" db="EMBL/GenBank/DDBJ databases">
        <authorList>
            <person name="Tian L."/>
        </authorList>
    </citation>
    <scope>NUCLEOTIDE SEQUENCE</scope>
    <source>
        <strain evidence="9">CM253</strain>
    </source>
</reference>
<feature type="transmembrane region" description="Helical" evidence="7">
    <location>
        <begin position="21"/>
        <end position="44"/>
    </location>
</feature>
<dbReference type="Proteomes" id="UP001057738">
    <property type="component" value="Chromosome"/>
</dbReference>
<dbReference type="PROSITE" id="PS50850">
    <property type="entry name" value="MFS"/>
    <property type="match status" value="1"/>
</dbReference>
<keyword evidence="2" id="KW-0813">Transport</keyword>